<sequence length="188" mass="21443">MTDSILGRCTADKEPEGSPASNVIYRYTRMVVVATTEMGSNTGEGRREHTLPLAYGTLTTAELCLGGSTYAPLGLPKRIFAIRWKSRDRDSVSWADITSVTPECECDAGRRYYLNIFALIFAPSRDHRKHILFLYQMMTEPWFEPDFWSGSPRFGPWFSRQPEPDRKTVLGSRSSQTVQFWFGLPEPF</sequence>
<dbReference type="Proteomes" id="UP000823399">
    <property type="component" value="Unassembled WGS sequence"/>
</dbReference>
<proteinExistence type="predicted"/>
<dbReference type="OrthoDB" id="2691145at2759"/>
<dbReference type="GeneID" id="64695517"/>
<evidence type="ECO:0000313" key="2">
    <source>
        <dbReference type="Proteomes" id="UP000823399"/>
    </source>
</evidence>
<name>A0A9P7K0L6_9AGAM</name>
<comment type="caution">
    <text evidence="1">The sequence shown here is derived from an EMBL/GenBank/DDBJ whole genome shotgun (WGS) entry which is preliminary data.</text>
</comment>
<reference evidence="1" key="1">
    <citation type="journal article" date="2020" name="New Phytol.">
        <title>Comparative genomics reveals dynamic genome evolution in host specialist ectomycorrhizal fungi.</title>
        <authorList>
            <person name="Lofgren L.A."/>
            <person name="Nguyen N.H."/>
            <person name="Vilgalys R."/>
            <person name="Ruytinx J."/>
            <person name="Liao H.L."/>
            <person name="Branco S."/>
            <person name="Kuo A."/>
            <person name="LaButti K."/>
            <person name="Lipzen A."/>
            <person name="Andreopoulos W."/>
            <person name="Pangilinan J."/>
            <person name="Riley R."/>
            <person name="Hundley H."/>
            <person name="Na H."/>
            <person name="Barry K."/>
            <person name="Grigoriev I.V."/>
            <person name="Stajich J.E."/>
            <person name="Kennedy P.G."/>
        </authorList>
    </citation>
    <scope>NUCLEOTIDE SEQUENCE</scope>
    <source>
        <strain evidence="1">FC423</strain>
    </source>
</reference>
<organism evidence="1 2">
    <name type="scientific">Suillus discolor</name>
    <dbReference type="NCBI Taxonomy" id="1912936"/>
    <lineage>
        <taxon>Eukaryota</taxon>
        <taxon>Fungi</taxon>
        <taxon>Dikarya</taxon>
        <taxon>Basidiomycota</taxon>
        <taxon>Agaricomycotina</taxon>
        <taxon>Agaricomycetes</taxon>
        <taxon>Agaricomycetidae</taxon>
        <taxon>Boletales</taxon>
        <taxon>Suillineae</taxon>
        <taxon>Suillaceae</taxon>
        <taxon>Suillus</taxon>
    </lineage>
</organism>
<dbReference type="AlphaFoldDB" id="A0A9P7K0L6"/>
<dbReference type="EMBL" id="JABBWM010000003">
    <property type="protein sequence ID" value="KAG2119034.1"/>
    <property type="molecule type" value="Genomic_DNA"/>
</dbReference>
<keyword evidence="2" id="KW-1185">Reference proteome</keyword>
<evidence type="ECO:0000313" key="1">
    <source>
        <dbReference type="EMBL" id="KAG2119034.1"/>
    </source>
</evidence>
<protein>
    <submittedName>
        <fullName evidence="1">Uncharacterized protein</fullName>
    </submittedName>
</protein>
<accession>A0A9P7K0L6</accession>
<dbReference type="RefSeq" id="XP_041299143.1">
    <property type="nucleotide sequence ID" value="XM_041433258.1"/>
</dbReference>
<gene>
    <name evidence="1" type="ORF">F5147DRAFT_648114</name>
</gene>